<evidence type="ECO:0000256" key="4">
    <source>
        <dbReference type="ARBA" id="ARBA00012739"/>
    </source>
</evidence>
<dbReference type="InterPro" id="IPR020556">
    <property type="entry name" value="Amidase_CS"/>
</dbReference>
<dbReference type="InterPro" id="IPR000120">
    <property type="entry name" value="Amidase"/>
</dbReference>
<dbReference type="InterPro" id="IPR023631">
    <property type="entry name" value="Amidase_dom"/>
</dbReference>
<feature type="active site" description="Charge relay system" evidence="11">
    <location>
        <position position="79"/>
    </location>
</feature>
<evidence type="ECO:0000256" key="11">
    <source>
        <dbReference type="HAMAP-Rule" id="MF_00120"/>
    </source>
</evidence>
<evidence type="ECO:0000256" key="8">
    <source>
        <dbReference type="ARBA" id="ARBA00022840"/>
    </source>
</evidence>
<dbReference type="PANTHER" id="PTHR11895">
    <property type="entry name" value="TRANSAMIDASE"/>
    <property type="match status" value="1"/>
</dbReference>
<comment type="similarity">
    <text evidence="2 11">Belongs to the amidase family. GatA subfamily.</text>
</comment>
<evidence type="ECO:0000313" key="13">
    <source>
        <dbReference type="EMBL" id="MET3613026.1"/>
    </source>
</evidence>
<keyword evidence="14" id="KW-1185">Reference proteome</keyword>
<dbReference type="GO" id="GO:0050566">
    <property type="term" value="F:asparaginyl-tRNA synthase (glutamine-hydrolyzing) activity"/>
    <property type="evidence" value="ECO:0007669"/>
    <property type="project" value="UniProtKB-EC"/>
</dbReference>
<dbReference type="RefSeq" id="WP_354555526.1">
    <property type="nucleotide sequence ID" value="NZ_JBEPMB010000001.1"/>
</dbReference>
<dbReference type="HAMAP" id="MF_00120">
    <property type="entry name" value="GatA"/>
    <property type="match status" value="1"/>
</dbReference>
<organism evidence="13 14">
    <name type="scientific">Rhizobium aquaticum</name>
    <dbReference type="NCBI Taxonomy" id="1549636"/>
    <lineage>
        <taxon>Bacteria</taxon>
        <taxon>Pseudomonadati</taxon>
        <taxon>Pseudomonadota</taxon>
        <taxon>Alphaproteobacteria</taxon>
        <taxon>Hyphomicrobiales</taxon>
        <taxon>Rhizobiaceae</taxon>
        <taxon>Rhizobium/Agrobacterium group</taxon>
        <taxon>Rhizobium</taxon>
    </lineage>
</organism>
<keyword evidence="9 11" id="KW-0648">Protein biosynthesis</keyword>
<evidence type="ECO:0000259" key="12">
    <source>
        <dbReference type="Pfam" id="PF01425"/>
    </source>
</evidence>
<evidence type="ECO:0000256" key="5">
    <source>
        <dbReference type="ARBA" id="ARBA00014428"/>
    </source>
</evidence>
<keyword evidence="6 11" id="KW-0436">Ligase</keyword>
<comment type="subunit">
    <text evidence="3 11">Heterotrimer of A, B and C subunits.</text>
</comment>
<comment type="function">
    <text evidence="11">Allows the formation of correctly charged Gln-tRNA(Gln) through the transamidation of misacylated Glu-tRNA(Gln) in organisms which lack glutaminyl-tRNA synthetase. The reaction takes place in the presence of glutamine and ATP through an activated gamma-phospho-Glu-tRNA(Gln).</text>
</comment>
<sequence>MTELTKLTIAEARAKLTAKEISAVELTDAYLSAIEAVNPAINAYVTVTPDKAREMAKASDARIAAGKAGALEGIPLGIKDLFATRDVHTQACSHILDGFKPKYESTVSQNLWDDGAVMLGKLNMDEFAMGSSNESSYYGPVINPWKAEGSNQQLVPGGSSGGSAAAVAARLCAGATATDTGGSIRQPAAFTGTVGIKPTYGRCSRWGIVAFASSLDQAGPIARDVRDAAILLKSMASVDAKDTTSVDLPVPDYEAAIGKSLKGMKIGIPNEYRVEGMPEEIEKVWQKGMDWLKDAGAEIVNISLPHTKYALPAYYIVAPAEASSNLARYDGVRYGLRVDGKDIVDMYEKTRAAGFGKEVKRRIMIGTYVLSAGYYDAYYLQAQKVRTLIKRDFEIAFANGVDAILTPATPSSAFGIADEDLASDPVKMYLNDIFTVTVNMAGLPGMSVPAGLDHKGLPLGLQLIGKPFEEETLFKTAYVIEQAAGTFSPKKWW</sequence>
<protein>
    <recommendedName>
        <fullName evidence="5 11">Glutamyl-tRNA(Gln) amidotransferase subunit A</fullName>
        <shortName evidence="11">Glu-ADT subunit A</shortName>
        <ecNumber evidence="4 11">6.3.5.7</ecNumber>
    </recommendedName>
</protein>
<evidence type="ECO:0000256" key="9">
    <source>
        <dbReference type="ARBA" id="ARBA00022917"/>
    </source>
</evidence>
<evidence type="ECO:0000256" key="10">
    <source>
        <dbReference type="ARBA" id="ARBA00047407"/>
    </source>
</evidence>
<dbReference type="Gene3D" id="3.90.1300.10">
    <property type="entry name" value="Amidase signature (AS) domain"/>
    <property type="match status" value="1"/>
</dbReference>
<evidence type="ECO:0000256" key="1">
    <source>
        <dbReference type="ARBA" id="ARBA00003871"/>
    </source>
</evidence>
<dbReference type="Pfam" id="PF01425">
    <property type="entry name" value="Amidase"/>
    <property type="match status" value="1"/>
</dbReference>
<name>A0ABV2IX14_9HYPH</name>
<feature type="domain" description="Amidase" evidence="12">
    <location>
        <begin position="25"/>
        <end position="473"/>
    </location>
</feature>
<accession>A0ABV2IX14</accession>
<dbReference type="PANTHER" id="PTHR11895:SF151">
    <property type="entry name" value="GLUTAMYL-TRNA(GLN) AMIDOTRANSFERASE SUBUNIT A"/>
    <property type="match status" value="1"/>
</dbReference>
<feature type="active site" description="Acyl-ester intermediate" evidence="11">
    <location>
        <position position="183"/>
    </location>
</feature>
<dbReference type="NCBIfam" id="TIGR00132">
    <property type="entry name" value="gatA"/>
    <property type="match status" value="1"/>
</dbReference>
<comment type="catalytic activity">
    <reaction evidence="10 11">
        <text>L-glutamyl-tRNA(Gln) + L-glutamine + ATP + H2O = L-glutaminyl-tRNA(Gln) + L-glutamate + ADP + phosphate + H(+)</text>
        <dbReference type="Rhea" id="RHEA:17521"/>
        <dbReference type="Rhea" id="RHEA-COMP:9681"/>
        <dbReference type="Rhea" id="RHEA-COMP:9684"/>
        <dbReference type="ChEBI" id="CHEBI:15377"/>
        <dbReference type="ChEBI" id="CHEBI:15378"/>
        <dbReference type="ChEBI" id="CHEBI:29985"/>
        <dbReference type="ChEBI" id="CHEBI:30616"/>
        <dbReference type="ChEBI" id="CHEBI:43474"/>
        <dbReference type="ChEBI" id="CHEBI:58359"/>
        <dbReference type="ChEBI" id="CHEBI:78520"/>
        <dbReference type="ChEBI" id="CHEBI:78521"/>
        <dbReference type="ChEBI" id="CHEBI:456216"/>
        <dbReference type="EC" id="6.3.5.7"/>
    </reaction>
</comment>
<feature type="active site" description="Charge relay system" evidence="11">
    <location>
        <position position="159"/>
    </location>
</feature>
<dbReference type="SUPFAM" id="SSF75304">
    <property type="entry name" value="Amidase signature (AS) enzymes"/>
    <property type="match status" value="1"/>
</dbReference>
<dbReference type="GO" id="GO:0050567">
    <property type="term" value="F:glutaminyl-tRNA synthase (glutamine-hydrolyzing) activity"/>
    <property type="evidence" value="ECO:0007669"/>
    <property type="project" value="UniProtKB-EC"/>
</dbReference>
<proteinExistence type="inferred from homology"/>
<dbReference type="Proteomes" id="UP001549047">
    <property type="component" value="Unassembled WGS sequence"/>
</dbReference>
<comment type="function">
    <text evidence="1">Hydrolyzes indole-3-acetamide (IAM) into indole-3-acetic acid (IAA).</text>
</comment>
<comment type="caution">
    <text evidence="13">The sequence shown here is derived from an EMBL/GenBank/DDBJ whole genome shotgun (WGS) entry which is preliminary data.</text>
</comment>
<keyword evidence="8 11" id="KW-0067">ATP-binding</keyword>
<dbReference type="EMBL" id="JBEPMB010000001">
    <property type="protein sequence ID" value="MET3613026.1"/>
    <property type="molecule type" value="Genomic_DNA"/>
</dbReference>
<dbReference type="PROSITE" id="PS00571">
    <property type="entry name" value="AMIDASES"/>
    <property type="match status" value="1"/>
</dbReference>
<reference evidence="13 14" key="1">
    <citation type="submission" date="2024-06" db="EMBL/GenBank/DDBJ databases">
        <title>Genomic Encyclopedia of Type Strains, Phase IV (KMG-IV): sequencing the most valuable type-strain genomes for metagenomic binning, comparative biology and taxonomic classification.</title>
        <authorList>
            <person name="Goeker M."/>
        </authorList>
    </citation>
    <scope>NUCLEOTIDE SEQUENCE [LARGE SCALE GENOMIC DNA]</scope>
    <source>
        <strain evidence="13 14">DSM 29780</strain>
    </source>
</reference>
<evidence type="ECO:0000256" key="7">
    <source>
        <dbReference type="ARBA" id="ARBA00022741"/>
    </source>
</evidence>
<dbReference type="InterPro" id="IPR036928">
    <property type="entry name" value="AS_sf"/>
</dbReference>
<evidence type="ECO:0000256" key="6">
    <source>
        <dbReference type="ARBA" id="ARBA00022598"/>
    </source>
</evidence>
<dbReference type="EC" id="6.3.5.7" evidence="4 11"/>
<evidence type="ECO:0000313" key="14">
    <source>
        <dbReference type="Proteomes" id="UP001549047"/>
    </source>
</evidence>
<dbReference type="InterPro" id="IPR004412">
    <property type="entry name" value="GatA"/>
</dbReference>
<evidence type="ECO:0000256" key="2">
    <source>
        <dbReference type="ARBA" id="ARBA00008069"/>
    </source>
</evidence>
<keyword evidence="7 11" id="KW-0547">Nucleotide-binding</keyword>
<evidence type="ECO:0000256" key="3">
    <source>
        <dbReference type="ARBA" id="ARBA00011123"/>
    </source>
</evidence>
<gene>
    <name evidence="11" type="primary">gatA</name>
    <name evidence="13" type="ORF">ABID16_001331</name>
</gene>